<evidence type="ECO:0000313" key="3">
    <source>
        <dbReference type="EMBL" id="CAB5015021.1"/>
    </source>
</evidence>
<accession>A0A6J7QD81</accession>
<proteinExistence type="predicted"/>
<dbReference type="InterPro" id="IPR041065">
    <property type="entry name" value="GNAT-like"/>
</dbReference>
<sequence>MTSPLNPLLSTSGPLVSRHDVLLVDLDGVVYVGANPVRHAVEVLGQARSGGSRVGYVTNNARRTPEEVAAHLREFGLEVVDDDVVTSAQAGARLVASLVPVGSAVLAIGGPGVSAALIERGLRPVMTDSEAPQAVMQGYGPDVSWHDLAEGTYAVARGVPFIATNLDLSVPTPRGIAPGNGALVAVIVAVTGVTPLVAGKPESPLMLESIERLAAASPLVIGDRLDTDIEAGSRLGLPSLLVLTGVTGVADLVAAPAHQRPTYVSEDLRGLLEEQPLVEVLPGGAVQCRQARVRVGERGLDVEQGGTDPIDLLRAVAVACWTRADRGEEIDAHRVATDFAAVHAPLAR</sequence>
<protein>
    <submittedName>
        <fullName evidence="3">Unannotated protein</fullName>
    </submittedName>
</protein>
<dbReference type="EMBL" id="CAFBOZ010000217">
    <property type="protein sequence ID" value="CAB5015021.1"/>
    <property type="molecule type" value="Genomic_DNA"/>
</dbReference>
<evidence type="ECO:0000313" key="2">
    <source>
        <dbReference type="EMBL" id="CAB4930318.1"/>
    </source>
</evidence>
<dbReference type="PANTHER" id="PTHR19288">
    <property type="entry name" value="4-NITROPHENYLPHOSPHATASE-RELATED"/>
    <property type="match status" value="1"/>
</dbReference>
<feature type="domain" description="GCN5-related N-acetyltransferase-like" evidence="1">
    <location>
        <begin position="290"/>
        <end position="333"/>
    </location>
</feature>
<dbReference type="InterPro" id="IPR023214">
    <property type="entry name" value="HAD_sf"/>
</dbReference>
<dbReference type="AlphaFoldDB" id="A0A6J7QD81"/>
<dbReference type="GO" id="GO:0005737">
    <property type="term" value="C:cytoplasm"/>
    <property type="evidence" value="ECO:0007669"/>
    <property type="project" value="TreeGrafter"/>
</dbReference>
<dbReference type="Pfam" id="PF13344">
    <property type="entry name" value="Hydrolase_6"/>
    <property type="match status" value="1"/>
</dbReference>
<dbReference type="Pfam" id="PF18407">
    <property type="entry name" value="GNAT_like"/>
    <property type="match status" value="1"/>
</dbReference>
<organism evidence="3">
    <name type="scientific">freshwater metagenome</name>
    <dbReference type="NCBI Taxonomy" id="449393"/>
    <lineage>
        <taxon>unclassified sequences</taxon>
        <taxon>metagenomes</taxon>
        <taxon>ecological metagenomes</taxon>
    </lineage>
</organism>
<dbReference type="NCBIfam" id="TIGR01460">
    <property type="entry name" value="HAD-SF-IIA"/>
    <property type="match status" value="1"/>
</dbReference>
<evidence type="ECO:0000259" key="1">
    <source>
        <dbReference type="Pfam" id="PF18407"/>
    </source>
</evidence>
<dbReference type="PANTHER" id="PTHR19288:SF95">
    <property type="entry name" value="D-GLYCEROL 3-PHOSPHATE PHOSPHATASE"/>
    <property type="match status" value="1"/>
</dbReference>
<name>A0A6J7QD81_9ZZZZ</name>
<dbReference type="EMBL" id="CAFBNF010000010">
    <property type="protein sequence ID" value="CAB4930318.1"/>
    <property type="molecule type" value="Genomic_DNA"/>
</dbReference>
<dbReference type="InterPro" id="IPR036412">
    <property type="entry name" value="HAD-like_sf"/>
</dbReference>
<dbReference type="InterPro" id="IPR006357">
    <property type="entry name" value="HAD-SF_hydro_IIA"/>
</dbReference>
<dbReference type="Gene3D" id="3.40.50.1000">
    <property type="entry name" value="HAD superfamily/HAD-like"/>
    <property type="match status" value="2"/>
</dbReference>
<dbReference type="SUPFAM" id="SSF56784">
    <property type="entry name" value="HAD-like"/>
    <property type="match status" value="1"/>
</dbReference>
<dbReference type="Pfam" id="PF13242">
    <property type="entry name" value="Hydrolase_like"/>
    <property type="match status" value="1"/>
</dbReference>
<gene>
    <name evidence="2" type="ORF">UFOPK3773_00200</name>
    <name evidence="3" type="ORF">UFOPK3992_01410</name>
</gene>
<reference evidence="3" key="1">
    <citation type="submission" date="2020-05" db="EMBL/GenBank/DDBJ databases">
        <authorList>
            <person name="Chiriac C."/>
            <person name="Salcher M."/>
            <person name="Ghai R."/>
            <person name="Kavagutti S V."/>
        </authorList>
    </citation>
    <scope>NUCLEOTIDE SEQUENCE</scope>
</reference>
<dbReference type="GO" id="GO:0016791">
    <property type="term" value="F:phosphatase activity"/>
    <property type="evidence" value="ECO:0007669"/>
    <property type="project" value="TreeGrafter"/>
</dbReference>